<dbReference type="OrthoDB" id="159632at2"/>
<dbReference type="Pfam" id="PF00072">
    <property type="entry name" value="Response_reg"/>
    <property type="match status" value="1"/>
</dbReference>
<evidence type="ECO:0000256" key="5">
    <source>
        <dbReference type="ARBA" id="ARBA00023015"/>
    </source>
</evidence>
<evidence type="ECO:0000256" key="3">
    <source>
        <dbReference type="ARBA" id="ARBA00022553"/>
    </source>
</evidence>
<dbReference type="AlphaFoldDB" id="A0A1G8J6D6"/>
<keyword evidence="5" id="KW-0805">Transcription regulation</keyword>
<dbReference type="PROSITE" id="PS00041">
    <property type="entry name" value="HTH_ARAC_FAMILY_1"/>
    <property type="match status" value="1"/>
</dbReference>
<keyword evidence="7" id="KW-0804">Transcription</keyword>
<evidence type="ECO:0000256" key="8">
    <source>
        <dbReference type="PROSITE-ProRule" id="PRU00169"/>
    </source>
</evidence>
<dbReference type="InterPro" id="IPR018060">
    <property type="entry name" value="HTH_AraC"/>
</dbReference>
<dbReference type="PROSITE" id="PS50110">
    <property type="entry name" value="RESPONSE_REGULATORY"/>
    <property type="match status" value="1"/>
</dbReference>
<dbReference type="GO" id="GO:0003700">
    <property type="term" value="F:DNA-binding transcription factor activity"/>
    <property type="evidence" value="ECO:0007669"/>
    <property type="project" value="InterPro"/>
</dbReference>
<comment type="subcellular location">
    <subcellularLocation>
        <location evidence="1">Cytoplasm</location>
    </subcellularLocation>
</comment>
<name>A0A1G8J6D6_9BACL</name>
<dbReference type="CDD" id="cd17536">
    <property type="entry name" value="REC_YesN-like"/>
    <property type="match status" value="1"/>
</dbReference>
<evidence type="ECO:0000259" key="9">
    <source>
        <dbReference type="PROSITE" id="PS01124"/>
    </source>
</evidence>
<dbReference type="Proteomes" id="UP000199050">
    <property type="component" value="Unassembled WGS sequence"/>
</dbReference>
<dbReference type="RefSeq" id="WP_090712853.1">
    <property type="nucleotide sequence ID" value="NZ_CBCSKY010000004.1"/>
</dbReference>
<keyword evidence="2" id="KW-0963">Cytoplasm</keyword>
<dbReference type="GO" id="GO:0005737">
    <property type="term" value="C:cytoplasm"/>
    <property type="evidence" value="ECO:0007669"/>
    <property type="project" value="UniProtKB-SubCell"/>
</dbReference>
<dbReference type="InterPro" id="IPR001789">
    <property type="entry name" value="Sig_transdc_resp-reg_receiver"/>
</dbReference>
<dbReference type="InterPro" id="IPR051552">
    <property type="entry name" value="HptR"/>
</dbReference>
<dbReference type="InterPro" id="IPR018062">
    <property type="entry name" value="HTH_AraC-typ_CS"/>
</dbReference>
<dbReference type="InterPro" id="IPR011006">
    <property type="entry name" value="CheY-like_superfamily"/>
</dbReference>
<evidence type="ECO:0000256" key="7">
    <source>
        <dbReference type="ARBA" id="ARBA00023163"/>
    </source>
</evidence>
<accession>A0A1G8J6D6</accession>
<dbReference type="PROSITE" id="PS01124">
    <property type="entry name" value="HTH_ARAC_FAMILY_2"/>
    <property type="match status" value="1"/>
</dbReference>
<dbReference type="Pfam" id="PF12833">
    <property type="entry name" value="HTH_18"/>
    <property type="match status" value="1"/>
</dbReference>
<dbReference type="Gene3D" id="1.10.10.60">
    <property type="entry name" value="Homeodomain-like"/>
    <property type="match status" value="2"/>
</dbReference>
<dbReference type="GO" id="GO:0043565">
    <property type="term" value="F:sequence-specific DNA binding"/>
    <property type="evidence" value="ECO:0007669"/>
    <property type="project" value="InterPro"/>
</dbReference>
<dbReference type="PANTHER" id="PTHR42713:SF3">
    <property type="entry name" value="TRANSCRIPTIONAL REGULATORY PROTEIN HPTR"/>
    <property type="match status" value="1"/>
</dbReference>
<dbReference type="GO" id="GO:0000160">
    <property type="term" value="P:phosphorelay signal transduction system"/>
    <property type="evidence" value="ECO:0007669"/>
    <property type="project" value="UniProtKB-KW"/>
</dbReference>
<evidence type="ECO:0000256" key="1">
    <source>
        <dbReference type="ARBA" id="ARBA00004496"/>
    </source>
</evidence>
<evidence type="ECO:0000313" key="12">
    <source>
        <dbReference type="Proteomes" id="UP000199050"/>
    </source>
</evidence>
<dbReference type="EMBL" id="FNDX01000004">
    <property type="protein sequence ID" value="SDI26809.1"/>
    <property type="molecule type" value="Genomic_DNA"/>
</dbReference>
<dbReference type="Gene3D" id="3.40.50.2300">
    <property type="match status" value="1"/>
</dbReference>
<evidence type="ECO:0000256" key="6">
    <source>
        <dbReference type="ARBA" id="ARBA00023125"/>
    </source>
</evidence>
<feature type="modified residue" description="4-aspartylphosphate" evidence="8">
    <location>
        <position position="54"/>
    </location>
</feature>
<evidence type="ECO:0000256" key="4">
    <source>
        <dbReference type="ARBA" id="ARBA00023012"/>
    </source>
</evidence>
<organism evidence="11 12">
    <name type="scientific">Paenibacillus typhae</name>
    <dbReference type="NCBI Taxonomy" id="1174501"/>
    <lineage>
        <taxon>Bacteria</taxon>
        <taxon>Bacillati</taxon>
        <taxon>Bacillota</taxon>
        <taxon>Bacilli</taxon>
        <taxon>Bacillales</taxon>
        <taxon>Paenibacillaceae</taxon>
        <taxon>Paenibacillus</taxon>
    </lineage>
</organism>
<dbReference type="PRINTS" id="PR00032">
    <property type="entry name" value="HTHARAC"/>
</dbReference>
<dbReference type="PANTHER" id="PTHR42713">
    <property type="entry name" value="HISTIDINE KINASE-RELATED"/>
    <property type="match status" value="1"/>
</dbReference>
<sequence length="534" mass="60469">MKVLIVDDEADVRDSIRLLVDWEEYNITDVLEACDGESAMALIERERPEIIFTDMKMPNVDGMALLQWIEDKAPSSKRIVISGYDDYAYIRNTIKHGGMDYLLKPISRSELLEALGHAAAAWRKDEEARSLNFLKDVEINKTLPTYWDKTLTALVSQPGSQQGAAEELSVAFGWSTVLECQVVMLLTDPLPRAVLGKFGRNPDLLHFLMGNICNEVIGSARNGYAFKHTDPNYGLVLLLTGELGQTDAKLKAMNDALFKVLGARFRFACSSRVSFPQGVHTGFRQTLQTARGISFLEDSPLIYHFGEPSTAPAPRTVLADYASQITTAVHRGEASQIGRAVSNWIQAVGQLPAVTWEDLKYWRYEYGLLRIRLLQDRAPAAGEPVPSSSPGLFPLDENGRLSLEEWRREWTEAFAEIAEILKESRLQENNAIYEIKRYIDLHYMDNLTLQEIAGEFFLSREYVSRRFKQVFNENISEYLERVRIDNAKLLLAGGQHKISSVAEMVGYQDGRYFSKIFSKLTGMTPREWRKDTEA</sequence>
<feature type="domain" description="Response regulatory" evidence="10">
    <location>
        <begin position="2"/>
        <end position="119"/>
    </location>
</feature>
<keyword evidence="3 8" id="KW-0597">Phosphoprotein</keyword>
<dbReference type="SMART" id="SM00448">
    <property type="entry name" value="REC"/>
    <property type="match status" value="1"/>
</dbReference>
<evidence type="ECO:0000259" key="10">
    <source>
        <dbReference type="PROSITE" id="PS50110"/>
    </source>
</evidence>
<reference evidence="12" key="1">
    <citation type="submission" date="2016-10" db="EMBL/GenBank/DDBJ databases">
        <authorList>
            <person name="Varghese N."/>
            <person name="Submissions S."/>
        </authorList>
    </citation>
    <scope>NUCLEOTIDE SEQUENCE [LARGE SCALE GENOMIC DNA]</scope>
    <source>
        <strain evidence="12">CGMCC 1.11012</strain>
    </source>
</reference>
<dbReference type="SUPFAM" id="SSF46689">
    <property type="entry name" value="Homeodomain-like"/>
    <property type="match status" value="2"/>
</dbReference>
<feature type="domain" description="HTH araC/xylS-type" evidence="9">
    <location>
        <begin position="433"/>
        <end position="531"/>
    </location>
</feature>
<dbReference type="SMART" id="SM00342">
    <property type="entry name" value="HTH_ARAC"/>
    <property type="match status" value="1"/>
</dbReference>
<keyword evidence="6" id="KW-0238">DNA-binding</keyword>
<dbReference type="InterPro" id="IPR009057">
    <property type="entry name" value="Homeodomain-like_sf"/>
</dbReference>
<keyword evidence="12" id="KW-1185">Reference proteome</keyword>
<proteinExistence type="predicted"/>
<gene>
    <name evidence="11" type="ORF">SAMN05216192_10492</name>
</gene>
<evidence type="ECO:0000256" key="2">
    <source>
        <dbReference type="ARBA" id="ARBA00022490"/>
    </source>
</evidence>
<evidence type="ECO:0000313" key="11">
    <source>
        <dbReference type="EMBL" id="SDI26809.1"/>
    </source>
</evidence>
<protein>
    <submittedName>
        <fullName evidence="11">Two-component system, response regulator YesN</fullName>
    </submittedName>
</protein>
<dbReference type="SUPFAM" id="SSF52172">
    <property type="entry name" value="CheY-like"/>
    <property type="match status" value="1"/>
</dbReference>
<keyword evidence="4" id="KW-0902">Two-component regulatory system</keyword>
<dbReference type="STRING" id="1174501.SAMN05216192_10492"/>
<dbReference type="InterPro" id="IPR020449">
    <property type="entry name" value="Tscrpt_reg_AraC-type_HTH"/>
</dbReference>